<dbReference type="PIRSF" id="PIRSF036692">
    <property type="entry name" value="SDH_B"/>
    <property type="match status" value="1"/>
</dbReference>
<comment type="pathway">
    <text evidence="2 11">Carbohydrate biosynthesis; gluconeogenesis.</text>
</comment>
<dbReference type="InterPro" id="IPR051318">
    <property type="entry name" value="Fe-S_L-Ser"/>
</dbReference>
<organism evidence="14 15">
    <name type="scientific">Alicyclobacillus cycloheptanicus</name>
    <dbReference type="NCBI Taxonomy" id="1457"/>
    <lineage>
        <taxon>Bacteria</taxon>
        <taxon>Bacillati</taxon>
        <taxon>Bacillota</taxon>
        <taxon>Bacilli</taxon>
        <taxon>Bacillales</taxon>
        <taxon>Alicyclobacillaceae</taxon>
        <taxon>Alicyclobacillus</taxon>
    </lineage>
</organism>
<proteinExistence type="inferred from homology"/>
<dbReference type="SUPFAM" id="SSF55021">
    <property type="entry name" value="ACT-like"/>
    <property type="match status" value="1"/>
</dbReference>
<reference evidence="14 15" key="1">
    <citation type="submission" date="2023-07" db="EMBL/GenBank/DDBJ databases">
        <title>Genomic Encyclopedia of Type Strains, Phase IV (KMG-IV): sequencing the most valuable type-strain genomes for metagenomic binning, comparative biology and taxonomic classification.</title>
        <authorList>
            <person name="Goeker M."/>
        </authorList>
    </citation>
    <scope>NUCLEOTIDE SEQUENCE [LARGE SCALE GENOMIC DNA]</scope>
    <source>
        <strain evidence="14 15">DSM 4006</strain>
    </source>
</reference>
<evidence type="ECO:0000256" key="12">
    <source>
        <dbReference type="RuleBase" id="RU366059"/>
    </source>
</evidence>
<comment type="catalytic activity">
    <reaction evidence="10 11 12">
        <text>L-serine = pyruvate + NH4(+)</text>
        <dbReference type="Rhea" id="RHEA:19169"/>
        <dbReference type="ChEBI" id="CHEBI:15361"/>
        <dbReference type="ChEBI" id="CHEBI:28938"/>
        <dbReference type="ChEBI" id="CHEBI:33384"/>
        <dbReference type="EC" id="4.3.1.17"/>
    </reaction>
</comment>
<keyword evidence="15" id="KW-1185">Reference proteome</keyword>
<dbReference type="Pfam" id="PF01842">
    <property type="entry name" value="ACT"/>
    <property type="match status" value="1"/>
</dbReference>
<keyword evidence="4 11" id="KW-0312">Gluconeogenesis</keyword>
<dbReference type="PANTHER" id="PTHR30182:SF12">
    <property type="entry name" value="L-SERINE DEHYDRATASE, BETA CHAIN-RELATED"/>
    <property type="match status" value="1"/>
</dbReference>
<evidence type="ECO:0000256" key="2">
    <source>
        <dbReference type="ARBA" id="ARBA00004742"/>
    </source>
</evidence>
<comment type="caution">
    <text evidence="14">The sequence shown here is derived from an EMBL/GenBank/DDBJ whole genome shotgun (WGS) entry which is preliminary data.</text>
</comment>
<evidence type="ECO:0000256" key="7">
    <source>
        <dbReference type="ARBA" id="ARBA00023004"/>
    </source>
</evidence>
<evidence type="ECO:0000256" key="5">
    <source>
        <dbReference type="ARBA" id="ARBA00022485"/>
    </source>
</evidence>
<dbReference type="InterPro" id="IPR029009">
    <property type="entry name" value="ASB_dom_sf"/>
</dbReference>
<feature type="domain" description="ACT" evidence="13">
    <location>
        <begin position="148"/>
        <end position="221"/>
    </location>
</feature>
<evidence type="ECO:0000256" key="1">
    <source>
        <dbReference type="ARBA" id="ARBA00001966"/>
    </source>
</evidence>
<evidence type="ECO:0000256" key="10">
    <source>
        <dbReference type="ARBA" id="ARBA00049406"/>
    </source>
</evidence>
<keyword evidence="8 11" id="KW-0411">Iron-sulfur</keyword>
<dbReference type="PANTHER" id="PTHR30182">
    <property type="entry name" value="L-SERINE DEHYDRATASE"/>
    <property type="match status" value="1"/>
</dbReference>
<name>A0ABT9XFX1_9BACL</name>
<evidence type="ECO:0000256" key="3">
    <source>
        <dbReference type="ARBA" id="ARBA00008636"/>
    </source>
</evidence>
<protein>
    <recommendedName>
        <fullName evidence="11">L-serine deaminase</fullName>
    </recommendedName>
</protein>
<accession>A0ABT9XFX1</accession>
<comment type="similarity">
    <text evidence="3 11 12">Belongs to the iron-sulfur dependent L-serine dehydratase family.</text>
</comment>
<gene>
    <name evidence="14" type="ORF">J2S03_001005</name>
</gene>
<dbReference type="GO" id="GO:0003941">
    <property type="term" value="F:L-serine ammonia-lyase activity"/>
    <property type="evidence" value="ECO:0007669"/>
    <property type="project" value="UniProtKB-EC"/>
</dbReference>
<dbReference type="Pfam" id="PF03315">
    <property type="entry name" value="SDH_beta"/>
    <property type="match status" value="1"/>
</dbReference>
<dbReference type="Gene3D" id="3.30.1330.90">
    <property type="entry name" value="D-3-phosphoglycerate dehydrogenase, domain 3"/>
    <property type="match status" value="1"/>
</dbReference>
<evidence type="ECO:0000256" key="8">
    <source>
        <dbReference type="ARBA" id="ARBA00023014"/>
    </source>
</evidence>
<evidence type="ECO:0000313" key="15">
    <source>
        <dbReference type="Proteomes" id="UP001232973"/>
    </source>
</evidence>
<dbReference type="RefSeq" id="WP_274455045.1">
    <property type="nucleotide sequence ID" value="NZ_CP067097.1"/>
</dbReference>
<evidence type="ECO:0000313" key="14">
    <source>
        <dbReference type="EMBL" id="MDQ0189189.1"/>
    </source>
</evidence>
<sequence>MKYTSVFEIIGPVMVGPSSSHTAGAVRIGNLARQLLGEPPVRAQFWLMGSFAETYRGHGTDVALLAGVLGLPTDDPGVPRAVELAAEAGLTYTFEVANLGFYHPNTVKIVIGGGTRQVELIASSLGGGKAEVQELDGLSVRFTGERPTLVLFHHDRKGFLAKVLAMLNEAGYNVSRLNLERWRLGGRAITVVEVDEPIDEALPAALTSAIPELHDVIRVHV</sequence>
<keyword evidence="5 11" id="KW-0004">4Fe-4S</keyword>
<dbReference type="Gene3D" id="3.30.70.260">
    <property type="match status" value="1"/>
</dbReference>
<dbReference type="NCBIfam" id="TIGR00719">
    <property type="entry name" value="sda_beta"/>
    <property type="match status" value="1"/>
</dbReference>
<keyword evidence="9 11" id="KW-0456">Lyase</keyword>
<evidence type="ECO:0000259" key="13">
    <source>
        <dbReference type="PROSITE" id="PS51671"/>
    </source>
</evidence>
<dbReference type="InterPro" id="IPR004643">
    <property type="entry name" value="Fe-S_L-Ser_bsu"/>
</dbReference>
<evidence type="ECO:0000256" key="11">
    <source>
        <dbReference type="PIRNR" id="PIRNR036692"/>
    </source>
</evidence>
<dbReference type="InterPro" id="IPR045865">
    <property type="entry name" value="ACT-like_dom_sf"/>
</dbReference>
<dbReference type="PROSITE" id="PS51671">
    <property type="entry name" value="ACT"/>
    <property type="match status" value="1"/>
</dbReference>
<comment type="cofactor">
    <cofactor evidence="1 12">
        <name>[4Fe-4S] cluster</name>
        <dbReference type="ChEBI" id="CHEBI:49883"/>
    </cofactor>
</comment>
<dbReference type="SUPFAM" id="SSF143548">
    <property type="entry name" value="Serine metabolism enzymes domain"/>
    <property type="match status" value="1"/>
</dbReference>
<evidence type="ECO:0000256" key="6">
    <source>
        <dbReference type="ARBA" id="ARBA00022723"/>
    </source>
</evidence>
<dbReference type="InterPro" id="IPR005131">
    <property type="entry name" value="Ser_deHydtase_bsu"/>
</dbReference>
<evidence type="ECO:0000256" key="9">
    <source>
        <dbReference type="ARBA" id="ARBA00023239"/>
    </source>
</evidence>
<keyword evidence="6 11" id="KW-0479">Metal-binding</keyword>
<dbReference type="InterPro" id="IPR002912">
    <property type="entry name" value="ACT_dom"/>
</dbReference>
<dbReference type="EMBL" id="JAUSTP010000005">
    <property type="protein sequence ID" value="MDQ0189189.1"/>
    <property type="molecule type" value="Genomic_DNA"/>
</dbReference>
<dbReference type="Proteomes" id="UP001232973">
    <property type="component" value="Unassembled WGS sequence"/>
</dbReference>
<evidence type="ECO:0000256" key="4">
    <source>
        <dbReference type="ARBA" id="ARBA00022432"/>
    </source>
</evidence>
<keyword evidence="7 11" id="KW-0408">Iron</keyword>